<sequence length="354" mass="39649">MEHLLWANIQAREKPSYQEHAPSPFPVDTFINLLFGSDASTHLSASLLDGIRTAWHGSLQTMEKRAECREVYIECQHATGGPDFEGFLAKMTEEERERERRNPVLGMLLEKAEEAEKAELEFNDAYVACRHGLCGWVFKAAFRRLQIFMGLSSSSESENKQAAIQIAGEDVPVDSTTEDEDSDEDKDEGWFLGFGAGGDLFKNTDKKLLRFPPFWRTYLSPLTVDPATPINIELGPDPVAPLIELAQERLNRDGEPREATLQSVLEVFVLLNSLDEQMMKDTEEILENAKEQKSKTLGRAESAESQTQQQIPIQSLGLPGPRRLGVRRQMPVPIARSIGGGVVSVYCKLERDNV</sequence>
<evidence type="ECO:0000313" key="3">
    <source>
        <dbReference type="Proteomes" id="UP000813824"/>
    </source>
</evidence>
<keyword evidence="3" id="KW-1185">Reference proteome</keyword>
<accession>A0A8K0UKF9</accession>
<feature type="compositionally biased region" description="Acidic residues" evidence="1">
    <location>
        <begin position="176"/>
        <end position="187"/>
    </location>
</feature>
<feature type="region of interest" description="Disordered" evidence="1">
    <location>
        <begin position="160"/>
        <end position="187"/>
    </location>
</feature>
<feature type="region of interest" description="Disordered" evidence="1">
    <location>
        <begin position="290"/>
        <end position="322"/>
    </location>
</feature>
<protein>
    <submittedName>
        <fullName evidence="2">Uncharacterized protein</fullName>
    </submittedName>
</protein>
<gene>
    <name evidence="2" type="ORF">BXZ70DRAFT_949352</name>
</gene>
<dbReference type="Proteomes" id="UP000813824">
    <property type="component" value="Unassembled WGS sequence"/>
</dbReference>
<dbReference type="AlphaFoldDB" id="A0A8K0UKF9"/>
<evidence type="ECO:0000313" key="2">
    <source>
        <dbReference type="EMBL" id="KAH8093191.1"/>
    </source>
</evidence>
<comment type="caution">
    <text evidence="2">The sequence shown here is derived from an EMBL/GenBank/DDBJ whole genome shotgun (WGS) entry which is preliminary data.</text>
</comment>
<reference evidence="2" key="1">
    <citation type="journal article" date="2021" name="New Phytol.">
        <title>Evolutionary innovations through gain and loss of genes in the ectomycorrhizal Boletales.</title>
        <authorList>
            <person name="Wu G."/>
            <person name="Miyauchi S."/>
            <person name="Morin E."/>
            <person name="Kuo A."/>
            <person name="Drula E."/>
            <person name="Varga T."/>
            <person name="Kohler A."/>
            <person name="Feng B."/>
            <person name="Cao Y."/>
            <person name="Lipzen A."/>
            <person name="Daum C."/>
            <person name="Hundley H."/>
            <person name="Pangilinan J."/>
            <person name="Johnson J."/>
            <person name="Barry K."/>
            <person name="LaButti K."/>
            <person name="Ng V."/>
            <person name="Ahrendt S."/>
            <person name="Min B."/>
            <person name="Choi I.G."/>
            <person name="Park H."/>
            <person name="Plett J.M."/>
            <person name="Magnuson J."/>
            <person name="Spatafora J.W."/>
            <person name="Nagy L.G."/>
            <person name="Henrissat B."/>
            <person name="Grigoriev I.V."/>
            <person name="Yang Z.L."/>
            <person name="Xu J."/>
            <person name="Martin F.M."/>
        </authorList>
    </citation>
    <scope>NUCLEOTIDE SEQUENCE</scope>
    <source>
        <strain evidence="2">KKN 215</strain>
    </source>
</reference>
<dbReference type="EMBL" id="JAEVFJ010000029">
    <property type="protein sequence ID" value="KAH8093191.1"/>
    <property type="molecule type" value="Genomic_DNA"/>
</dbReference>
<evidence type="ECO:0000256" key="1">
    <source>
        <dbReference type="SAM" id="MobiDB-lite"/>
    </source>
</evidence>
<organism evidence="2 3">
    <name type="scientific">Cristinia sonorae</name>
    <dbReference type="NCBI Taxonomy" id="1940300"/>
    <lineage>
        <taxon>Eukaryota</taxon>
        <taxon>Fungi</taxon>
        <taxon>Dikarya</taxon>
        <taxon>Basidiomycota</taxon>
        <taxon>Agaricomycotina</taxon>
        <taxon>Agaricomycetes</taxon>
        <taxon>Agaricomycetidae</taxon>
        <taxon>Agaricales</taxon>
        <taxon>Pleurotineae</taxon>
        <taxon>Stephanosporaceae</taxon>
        <taxon>Cristinia</taxon>
    </lineage>
</organism>
<feature type="compositionally biased region" description="Polar residues" evidence="1">
    <location>
        <begin position="303"/>
        <end position="313"/>
    </location>
</feature>
<name>A0A8K0UKF9_9AGAR</name>
<proteinExistence type="predicted"/>